<keyword evidence="3" id="KW-1185">Reference proteome</keyword>
<protein>
    <submittedName>
        <fullName evidence="2">Uncharacterized protein</fullName>
    </submittedName>
</protein>
<feature type="region of interest" description="Disordered" evidence="1">
    <location>
        <begin position="1"/>
        <end position="97"/>
    </location>
</feature>
<dbReference type="EMBL" id="JABBWE010000037">
    <property type="protein sequence ID" value="KAG1792298.1"/>
    <property type="molecule type" value="Genomic_DNA"/>
</dbReference>
<accession>A0A9P7AND0</accession>
<evidence type="ECO:0000313" key="3">
    <source>
        <dbReference type="Proteomes" id="UP000719766"/>
    </source>
</evidence>
<evidence type="ECO:0000313" key="2">
    <source>
        <dbReference type="EMBL" id="KAG1792298.1"/>
    </source>
</evidence>
<dbReference type="GeneID" id="64593171"/>
<proteinExistence type="predicted"/>
<feature type="compositionally biased region" description="Polar residues" evidence="1">
    <location>
        <begin position="39"/>
        <end position="71"/>
    </location>
</feature>
<evidence type="ECO:0000256" key="1">
    <source>
        <dbReference type="SAM" id="MobiDB-lite"/>
    </source>
</evidence>
<sequence>MSSSQAHDPFELDLGLRTGIPASNPVQYVAPTLEDTLPRTGSQHTGESNQDPTFGEQTQSETTLDIPTQVLSREPSFEPQEPPSRSSAPSPAPTEIIPLDLTQEEIVEEIQKTGIKVRDFAHEAVPIPQRAVELFDPLQAWNTYETVISHPTMMRPCLPGKITRRLLDIGWLKKEDEEERWSNKDREALEAYDKRPHYPWRAYNLPKPKREVLAKTWRMRFQEITAEQMLATISRPFSRFRAPSEFGGNIEKKRSATADQDVQDGDVSPRTKKRRLEQKDAASLAPMLSQPPVLINGRPPQQYPAGNPADMQKPSSSFQPTSTRTLQRVSS</sequence>
<reference evidence="2" key="1">
    <citation type="journal article" date="2020" name="New Phytol.">
        <title>Comparative genomics reveals dynamic genome evolution in host specialist ectomycorrhizal fungi.</title>
        <authorList>
            <person name="Lofgren L.A."/>
            <person name="Nguyen N.H."/>
            <person name="Vilgalys R."/>
            <person name="Ruytinx J."/>
            <person name="Liao H.L."/>
            <person name="Branco S."/>
            <person name="Kuo A."/>
            <person name="LaButti K."/>
            <person name="Lipzen A."/>
            <person name="Andreopoulos W."/>
            <person name="Pangilinan J."/>
            <person name="Riley R."/>
            <person name="Hundley H."/>
            <person name="Na H."/>
            <person name="Barry K."/>
            <person name="Grigoriev I.V."/>
            <person name="Stajich J.E."/>
            <person name="Kennedy P.G."/>
        </authorList>
    </citation>
    <scope>NUCLEOTIDE SEQUENCE</scope>
    <source>
        <strain evidence="2">S12</strain>
    </source>
</reference>
<feature type="compositionally biased region" description="Polar residues" evidence="1">
    <location>
        <begin position="313"/>
        <end position="331"/>
    </location>
</feature>
<dbReference type="RefSeq" id="XP_041158935.1">
    <property type="nucleotide sequence ID" value="XM_041299407.1"/>
</dbReference>
<feature type="region of interest" description="Disordered" evidence="1">
    <location>
        <begin position="244"/>
        <end position="331"/>
    </location>
</feature>
<name>A0A9P7AND0_9AGAM</name>
<gene>
    <name evidence="2" type="ORF">HD556DRAFT_1293674</name>
</gene>
<dbReference type="AlphaFoldDB" id="A0A9P7AND0"/>
<dbReference type="OrthoDB" id="3244491at2759"/>
<organism evidence="2 3">
    <name type="scientific">Suillus plorans</name>
    <dbReference type="NCBI Taxonomy" id="116603"/>
    <lineage>
        <taxon>Eukaryota</taxon>
        <taxon>Fungi</taxon>
        <taxon>Dikarya</taxon>
        <taxon>Basidiomycota</taxon>
        <taxon>Agaricomycotina</taxon>
        <taxon>Agaricomycetes</taxon>
        <taxon>Agaricomycetidae</taxon>
        <taxon>Boletales</taxon>
        <taxon>Suillineae</taxon>
        <taxon>Suillaceae</taxon>
        <taxon>Suillus</taxon>
    </lineage>
</organism>
<comment type="caution">
    <text evidence="2">The sequence shown here is derived from an EMBL/GenBank/DDBJ whole genome shotgun (WGS) entry which is preliminary data.</text>
</comment>
<dbReference type="Proteomes" id="UP000719766">
    <property type="component" value="Unassembled WGS sequence"/>
</dbReference>